<dbReference type="InterPro" id="IPR001753">
    <property type="entry name" value="Enoyl-CoA_hydra/iso"/>
</dbReference>
<dbReference type="PANTHER" id="PTHR11941">
    <property type="entry name" value="ENOYL-COA HYDRATASE-RELATED"/>
    <property type="match status" value="1"/>
</dbReference>
<dbReference type="GO" id="GO:0003824">
    <property type="term" value="F:catalytic activity"/>
    <property type="evidence" value="ECO:0007669"/>
    <property type="project" value="UniProtKB-ARBA"/>
</dbReference>
<reference evidence="1" key="1">
    <citation type="journal article" date="2018" name="J. Ind. Microbiol. Biotechnol.">
        <title>Genome mining reveals uncommon alkylpyrones as type III PKS products from myxobacteria.</title>
        <authorList>
            <person name="Hug J.J."/>
            <person name="Panter F."/>
            <person name="Krug D."/>
            <person name="Muller R."/>
        </authorList>
    </citation>
    <scope>NUCLEOTIDE SEQUENCE</scope>
    <source>
        <strain evidence="1">So ce1128</strain>
    </source>
</reference>
<protein>
    <recommendedName>
        <fullName evidence="2">Enoyl-CoA hydratase</fullName>
    </recommendedName>
</protein>
<organism evidence="1">
    <name type="scientific">Sorangium cellulosum</name>
    <name type="common">Polyangium cellulosum</name>
    <dbReference type="NCBI Taxonomy" id="56"/>
    <lineage>
        <taxon>Bacteria</taxon>
        <taxon>Pseudomonadati</taxon>
        <taxon>Myxococcota</taxon>
        <taxon>Polyangia</taxon>
        <taxon>Polyangiales</taxon>
        <taxon>Polyangiaceae</taxon>
        <taxon>Sorangium</taxon>
    </lineage>
</organism>
<dbReference type="AlphaFoldDB" id="A0A3S7UZU1"/>
<dbReference type="InterPro" id="IPR053545">
    <property type="entry name" value="Enoyl-CoA_hydratase-like"/>
</dbReference>
<accession>A0A3S7UZU1</accession>
<proteinExistence type="predicted"/>
<evidence type="ECO:0000313" key="1">
    <source>
        <dbReference type="EMBL" id="AYM54259.1"/>
    </source>
</evidence>
<dbReference type="PANTHER" id="PTHR11941:SF54">
    <property type="entry name" value="ENOYL-COA HYDRATASE, MITOCHONDRIAL"/>
    <property type="match status" value="1"/>
</dbReference>
<dbReference type="SUPFAM" id="SSF52096">
    <property type="entry name" value="ClpP/crotonase"/>
    <property type="match status" value="1"/>
</dbReference>
<dbReference type="InterPro" id="IPR029045">
    <property type="entry name" value="ClpP/crotonase-like_dom_sf"/>
</dbReference>
<sequence length="242" mass="25849">MNADHDPGALAARLPLRLDIDGGVPLAELTAAVNGVCQQAEDRTHSVVVLWLPTSSFDPKGWPGEISIQDANRWERAVRRLERLAAASIAVVSGACGGPALDLLLATDYRIATAELRLLLPVNDGHVWPGMAVHRLVNQVGVARARQLLVGGHDISAQQALDIGLVDELSSAASDALRAAASRLGRISGKELAIRRQLVLEAPATSFEDALGTHLAACDRELRRLHGRGEPDEERSARTGDR</sequence>
<dbReference type="NCBIfam" id="NF042431">
    <property type="entry name" value="EnCoAhydt_DpgB"/>
    <property type="match status" value="1"/>
</dbReference>
<dbReference type="Pfam" id="PF00378">
    <property type="entry name" value="ECH_1"/>
    <property type="match status" value="1"/>
</dbReference>
<dbReference type="Gene3D" id="3.90.226.10">
    <property type="entry name" value="2-enoyl-CoA Hydratase, Chain A, domain 1"/>
    <property type="match status" value="1"/>
</dbReference>
<dbReference type="EMBL" id="MH908920">
    <property type="protein sequence ID" value="AYM54259.1"/>
    <property type="molecule type" value="Genomic_DNA"/>
</dbReference>
<name>A0A3S7UZU1_SORCE</name>
<dbReference type="GO" id="GO:0006635">
    <property type="term" value="P:fatty acid beta-oxidation"/>
    <property type="evidence" value="ECO:0007669"/>
    <property type="project" value="TreeGrafter"/>
</dbReference>
<dbReference type="CDD" id="cd06558">
    <property type="entry name" value="crotonase-like"/>
    <property type="match status" value="1"/>
</dbReference>
<evidence type="ECO:0008006" key="2">
    <source>
        <dbReference type="Google" id="ProtNLM"/>
    </source>
</evidence>